<evidence type="ECO:0000313" key="7">
    <source>
        <dbReference type="EnsemblMetazoa" id="OVOC7905.1"/>
    </source>
</evidence>
<dbReference type="GO" id="GO:0022857">
    <property type="term" value="F:transmembrane transporter activity"/>
    <property type="evidence" value="ECO:0007669"/>
    <property type="project" value="InterPro"/>
</dbReference>
<feature type="transmembrane region" description="Helical" evidence="5">
    <location>
        <begin position="201"/>
        <end position="221"/>
    </location>
</feature>
<feature type="transmembrane region" description="Helical" evidence="5">
    <location>
        <begin position="475"/>
        <end position="495"/>
    </location>
</feature>
<dbReference type="Gene3D" id="1.20.1250.20">
    <property type="entry name" value="MFS general substrate transporter like domains"/>
    <property type="match status" value="1"/>
</dbReference>
<evidence type="ECO:0000256" key="2">
    <source>
        <dbReference type="ARBA" id="ARBA00022692"/>
    </source>
</evidence>
<feature type="transmembrane region" description="Helical" evidence="5">
    <location>
        <begin position="381"/>
        <end position="401"/>
    </location>
</feature>
<dbReference type="PROSITE" id="PS50850">
    <property type="entry name" value="MFS"/>
    <property type="match status" value="1"/>
</dbReference>
<dbReference type="InterPro" id="IPR005828">
    <property type="entry name" value="MFS_sugar_transport-like"/>
</dbReference>
<feature type="transmembrane region" description="Helical" evidence="5">
    <location>
        <begin position="143"/>
        <end position="162"/>
    </location>
</feature>
<dbReference type="GO" id="GO:0016020">
    <property type="term" value="C:membrane"/>
    <property type="evidence" value="ECO:0007669"/>
    <property type="project" value="UniProtKB-SubCell"/>
</dbReference>
<evidence type="ECO:0000256" key="4">
    <source>
        <dbReference type="ARBA" id="ARBA00023136"/>
    </source>
</evidence>
<evidence type="ECO:0000259" key="6">
    <source>
        <dbReference type="PROSITE" id="PS50850"/>
    </source>
</evidence>
<keyword evidence="2 5" id="KW-0812">Transmembrane</keyword>
<dbReference type="PANTHER" id="PTHR24064">
    <property type="entry name" value="SOLUTE CARRIER FAMILY 22 MEMBER"/>
    <property type="match status" value="1"/>
</dbReference>
<accession>A0A8R1TZW8</accession>
<protein>
    <submittedName>
        <fullName evidence="7">MFS domain-containing protein</fullName>
    </submittedName>
</protein>
<sequence>MPKSLTDDEGKIAQGIDRFIVFNRYTIFLCLTYEFVILSQVGNIIYMIFAAASPNIIGCGSTIFNKTLEQREACEQYEIMTKFANHSCEPILDYQFRSVGVEWGYYCSQTVKVKNLVSFQMFGTIVGGILFGQLSDLFGRRKTMIICIAMTALFGILSSFSANLLEFAISRTIVGVFVGGNSIVMYVYVIENIPINSRIKVNTFVTWSPNFLLLSLVAYFTHSWDKLAIAINLLAAPSLFCFIFLYESPRWLIQKGHLNEAQQIIIAMNNWGQSDKKKNNFHEQEIMNALEIDHTASRESLINKRYYFYHLFYSWNLFRYTIVLAFSCFANAIAFYALLFNLETISGSLYMNTSILGAFRYILNIALATVDHAFTFVGRKFVHTISIIIFILSITFILVLIKIDLTLEFKELIRILILTGMGSISILFIINTLSCAELFPTAIRNLAGANVATWNRIGCILAPQIIYLSEIEQSLPYFVLIILLSIDAIAFLIFLPETKAKPLKDQMPPKEKLILQSCKTTRTKSIPNDDENLNCLMNKSIS</sequence>
<evidence type="ECO:0000256" key="3">
    <source>
        <dbReference type="ARBA" id="ARBA00022989"/>
    </source>
</evidence>
<reference evidence="8" key="1">
    <citation type="submission" date="2013-10" db="EMBL/GenBank/DDBJ databases">
        <title>Genome sequencing of Onchocerca volvulus.</title>
        <authorList>
            <person name="Cotton J."/>
            <person name="Tsai J."/>
            <person name="Stanley E."/>
            <person name="Tracey A."/>
            <person name="Holroyd N."/>
            <person name="Lustigman S."/>
            <person name="Berriman M."/>
        </authorList>
    </citation>
    <scope>NUCLEOTIDE SEQUENCE</scope>
</reference>
<dbReference type="PROSITE" id="PS00217">
    <property type="entry name" value="SUGAR_TRANSPORT_2"/>
    <property type="match status" value="1"/>
</dbReference>
<evidence type="ECO:0000256" key="1">
    <source>
        <dbReference type="ARBA" id="ARBA00004141"/>
    </source>
</evidence>
<feature type="transmembrane region" description="Helical" evidence="5">
    <location>
        <begin position="413"/>
        <end position="439"/>
    </location>
</feature>
<keyword evidence="3 5" id="KW-1133">Transmembrane helix</keyword>
<feature type="transmembrane region" description="Helical" evidence="5">
    <location>
        <begin position="317"/>
        <end position="337"/>
    </location>
</feature>
<dbReference type="AlphaFoldDB" id="A0A8R1TZW8"/>
<dbReference type="EMBL" id="CMVM020000236">
    <property type="status" value="NOT_ANNOTATED_CDS"/>
    <property type="molecule type" value="Genomic_DNA"/>
</dbReference>
<dbReference type="InterPro" id="IPR020846">
    <property type="entry name" value="MFS_dom"/>
</dbReference>
<feature type="transmembrane region" description="Helical" evidence="5">
    <location>
        <begin position="227"/>
        <end position="246"/>
    </location>
</feature>
<feature type="transmembrane region" description="Helical" evidence="5">
    <location>
        <begin position="451"/>
        <end position="469"/>
    </location>
</feature>
<feature type="transmembrane region" description="Helical" evidence="5">
    <location>
        <begin position="168"/>
        <end position="189"/>
    </location>
</feature>
<dbReference type="Pfam" id="PF00083">
    <property type="entry name" value="Sugar_tr"/>
    <property type="match status" value="1"/>
</dbReference>
<dbReference type="SUPFAM" id="SSF103473">
    <property type="entry name" value="MFS general substrate transporter"/>
    <property type="match status" value="1"/>
</dbReference>
<comment type="subcellular location">
    <subcellularLocation>
        <location evidence="1">Membrane</location>
        <topology evidence="1">Multi-pass membrane protein</topology>
    </subcellularLocation>
</comment>
<dbReference type="OMA" id="MYVYVIE"/>
<keyword evidence="8" id="KW-1185">Reference proteome</keyword>
<dbReference type="EnsemblMetazoa" id="OVOC7905.1">
    <property type="protein sequence ID" value="OVOC7905.1"/>
    <property type="gene ID" value="WBGene00244714"/>
</dbReference>
<keyword evidence="4 5" id="KW-0472">Membrane</keyword>
<dbReference type="InterPro" id="IPR036259">
    <property type="entry name" value="MFS_trans_sf"/>
</dbReference>
<feature type="transmembrane region" description="Helical" evidence="5">
    <location>
        <begin position="349"/>
        <end position="369"/>
    </location>
</feature>
<dbReference type="InterPro" id="IPR005829">
    <property type="entry name" value="Sugar_transporter_CS"/>
</dbReference>
<feature type="domain" description="Major facilitator superfamily (MFS) profile" evidence="6">
    <location>
        <begin position="46"/>
        <end position="499"/>
    </location>
</feature>
<dbReference type="Proteomes" id="UP000024404">
    <property type="component" value="Unassembled WGS sequence"/>
</dbReference>
<evidence type="ECO:0000313" key="8">
    <source>
        <dbReference type="Proteomes" id="UP000024404"/>
    </source>
</evidence>
<evidence type="ECO:0000256" key="5">
    <source>
        <dbReference type="SAM" id="Phobius"/>
    </source>
</evidence>
<proteinExistence type="predicted"/>
<name>A0A8R1TZW8_ONCVO</name>
<reference evidence="7" key="2">
    <citation type="submission" date="2022-06" db="UniProtKB">
        <authorList>
            <consortium name="EnsemblMetazoa"/>
        </authorList>
    </citation>
    <scope>IDENTIFICATION</scope>
</reference>
<organism evidence="7 8">
    <name type="scientific">Onchocerca volvulus</name>
    <dbReference type="NCBI Taxonomy" id="6282"/>
    <lineage>
        <taxon>Eukaryota</taxon>
        <taxon>Metazoa</taxon>
        <taxon>Ecdysozoa</taxon>
        <taxon>Nematoda</taxon>
        <taxon>Chromadorea</taxon>
        <taxon>Rhabditida</taxon>
        <taxon>Spirurina</taxon>
        <taxon>Spiruromorpha</taxon>
        <taxon>Filarioidea</taxon>
        <taxon>Onchocercidae</taxon>
        <taxon>Onchocerca</taxon>
    </lineage>
</organism>
<feature type="transmembrane region" description="Helical" evidence="5">
    <location>
        <begin position="21"/>
        <end position="38"/>
    </location>
</feature>